<evidence type="ECO:0000313" key="1">
    <source>
        <dbReference type="EMBL" id="BAA06817.1"/>
    </source>
</evidence>
<organism evidence="1">
    <name type="scientific">Oryza sativa subsp. japonica</name>
    <name type="common">Rice</name>
    <dbReference type="NCBI Taxonomy" id="39947"/>
    <lineage>
        <taxon>Eukaryota</taxon>
        <taxon>Viridiplantae</taxon>
        <taxon>Streptophyta</taxon>
        <taxon>Embryophyta</taxon>
        <taxon>Tracheophyta</taxon>
        <taxon>Spermatophyta</taxon>
        <taxon>Magnoliopsida</taxon>
        <taxon>Liliopsida</taxon>
        <taxon>Poales</taxon>
        <taxon>Poaceae</taxon>
        <taxon>BOP clade</taxon>
        <taxon>Oryzoideae</taxon>
        <taxon>Oryzeae</taxon>
        <taxon>Oryzinae</taxon>
        <taxon>Oryza</taxon>
        <taxon>Oryza sativa</taxon>
    </lineage>
</organism>
<dbReference type="GO" id="GO:0005739">
    <property type="term" value="C:mitochondrion"/>
    <property type="evidence" value="ECO:0000250"/>
    <property type="project" value="Gramene"/>
</dbReference>
<accession>Q35308</accession>
<protein>
    <submittedName>
        <fullName evidence="1">ORF76</fullName>
    </submittedName>
</protein>
<dbReference type="AlphaFoldDB" id="Q35308"/>
<sequence>MRIRIPISFFGLSDKNKSENAGLKFSTCLLAFYLAGTGVRGRLTCLCRRETIFLSSGLYHHYILALPLELDLLFNT</sequence>
<dbReference type="PIR" id="T03196">
    <property type="entry name" value="T03196"/>
</dbReference>
<reference evidence="1" key="1">
    <citation type="journal article" date="1985" name="Dokl. Akad. Nauk SSSR">
        <title>Structure of long and short copies of the mobile dispersed gene MDG3 of Drosophila melanogaster.</title>
        <authorList>
            <person name="Baev A.A."/>
            <person name="Dzhumagaliev E.B."/>
            <person name="Lyubomirskaya N.V."/>
            <person name="Mizrokhi L.Y."/>
            <person name="Il'in Y.V."/>
        </authorList>
    </citation>
    <scope>NUCLEOTIDE SEQUENCE</scope>
</reference>
<dbReference type="EMBL" id="D32052">
    <property type="protein sequence ID" value="BAA06817.1"/>
    <property type="molecule type" value="Genomic_DNA"/>
</dbReference>
<name>Q35308_ORYSJ</name>
<reference evidence="1" key="3">
    <citation type="journal article" date="1995" name="Curr. Genet.">
        <title>The rps3-rpl16-nad3-rps12 gene cluster in rice mitochondrial DNA is transcribed from alternative promoters.</title>
        <authorList>
            <person name="Nakazono M."/>
            <person name="Itadani H."/>
            <person name="Wakasugi T."/>
            <person name="Tsutsumi N."/>
            <person name="Sugiura M."/>
            <person name="Hirai A."/>
        </authorList>
    </citation>
    <scope>NUCLEOTIDE SEQUENCE</scope>
</reference>
<reference evidence="1" key="2">
    <citation type="journal article" date="1994" name="Plant Cell Physiol.">
        <title>Nucleotide sequence of a 28-kbp portion of rice mitochondrial DNA: the existence of many sequences that correspond to parts of mitochondrial genes in intergenic regions.</title>
        <authorList>
            <person name="Itadani H."/>
            <person name="Wakasugi T."/>
            <person name="Sugita M."/>
            <person name="Sugiura M."/>
            <person name="Nakazono M."/>
            <person name="Hirai A."/>
        </authorList>
    </citation>
    <scope>NUCLEOTIDE SEQUENCE</scope>
</reference>
<proteinExistence type="predicted"/>
<geneLocation type="mitochondrion" evidence="1"/>
<keyword evidence="1" id="KW-0496">Mitochondrion</keyword>